<protein>
    <recommendedName>
        <fullName evidence="4">AG2 protein</fullName>
    </recommendedName>
</protein>
<sequence>MVSYSDLEHLRLGKLKKAAEQWQQMAEKLDKVANGGKDGGASAADLESKAKGADWKGDNASVTKAFVTKATGEFDDLVTSARSIHTILNGAHLDFEQHKEDLKEAVERARKKNVVIDPQGVARPSMCYVNPDDGPTQAEIDTAAEDVGEVLRAAAITDSKAAGALRYHAKSKYDFREHGFKNFDGSVQVILDAEKYQKLAEQKPENISNGELQRMVELGRKYKGNEIFAETVATELGARGSLGMYAGLADKDNFGDHPADRRMELLADLEKTYGTTLATATRSDSTAMEKWERQVIALGGKEVGYDNGNPKTRVYGFQAMSNLMRHGKYETNFLTKYGDELIAFEKENTGDVPIPGPRAGDRENVLPWDENPLWARNNLMHFGDENDAGTDPMTGYMKALSHNPDASTQFFDPGKDRMEYMLDTRPDYNDVPTGYGSDRDDYDGPSARMNATGDALFAATSGMTPGDDSPPAASHSEAQGQIMKDAINVLGPQGDDMPSELRDSMAKVMTNQGDVVHDAMSTVDGSSPINEDNLMEVTKQVSRDPETYRLLNDGMNYAMVADMNSDTDYPDDKQHPEDSLNRAGYTLGFMEEARHQAIGDWSKEELTEAGWKKKMFDSGALIASEYVPGIPLPGEGNKIGLGTPLFAGATVASQAWIEGEQERIGEEANKQYESTYEARKGQAQKLADQWYSVNEGWAEGRTDFSPGRGIYQRIDSAANDGNDRFEGGTGDQG</sequence>
<proteinExistence type="predicted"/>
<name>A0ABT2JPI2_9ACTN</name>
<evidence type="ECO:0000256" key="1">
    <source>
        <dbReference type="SAM" id="MobiDB-lite"/>
    </source>
</evidence>
<dbReference type="RefSeq" id="WP_260216775.1">
    <property type="nucleotide sequence ID" value="NZ_JAJAGO010000003.1"/>
</dbReference>
<evidence type="ECO:0000313" key="3">
    <source>
        <dbReference type="Proteomes" id="UP001156389"/>
    </source>
</evidence>
<comment type="caution">
    <text evidence="2">The sequence shown here is derived from an EMBL/GenBank/DDBJ whole genome shotgun (WGS) entry which is preliminary data.</text>
</comment>
<dbReference type="EMBL" id="JAJAGO010000003">
    <property type="protein sequence ID" value="MCT2589776.1"/>
    <property type="molecule type" value="Genomic_DNA"/>
</dbReference>
<evidence type="ECO:0000313" key="2">
    <source>
        <dbReference type="EMBL" id="MCT2589776.1"/>
    </source>
</evidence>
<evidence type="ECO:0008006" key="4">
    <source>
        <dbReference type="Google" id="ProtNLM"/>
    </source>
</evidence>
<keyword evidence="3" id="KW-1185">Reference proteome</keyword>
<dbReference type="Proteomes" id="UP001156389">
    <property type="component" value="Unassembled WGS sequence"/>
</dbReference>
<reference evidence="2 3" key="1">
    <citation type="submission" date="2021-10" db="EMBL/GenBank/DDBJ databases">
        <title>Streptomyces gossypii sp. nov., isolated from soil collected from cotton field.</title>
        <authorList>
            <person name="Ge X."/>
            <person name="Chen X."/>
            <person name="Liu W."/>
        </authorList>
    </citation>
    <scope>NUCLEOTIDE SEQUENCE [LARGE SCALE GENOMIC DNA]</scope>
    <source>
        <strain evidence="2 3">N2-109</strain>
    </source>
</reference>
<organism evidence="2 3">
    <name type="scientific">Streptomyces gossypii</name>
    <dbReference type="NCBI Taxonomy" id="2883101"/>
    <lineage>
        <taxon>Bacteria</taxon>
        <taxon>Bacillati</taxon>
        <taxon>Actinomycetota</taxon>
        <taxon>Actinomycetes</taxon>
        <taxon>Kitasatosporales</taxon>
        <taxon>Streptomycetaceae</taxon>
        <taxon>Streptomyces</taxon>
    </lineage>
</organism>
<feature type="region of interest" description="Disordered" evidence="1">
    <location>
        <begin position="714"/>
        <end position="733"/>
    </location>
</feature>
<accession>A0ABT2JPI2</accession>
<gene>
    <name evidence="2" type="ORF">LHJ74_07565</name>
</gene>